<evidence type="ECO:0000259" key="3">
    <source>
        <dbReference type="PROSITE" id="PS01031"/>
    </source>
</evidence>
<organism evidence="4 5">
    <name type="scientific">Mycolicibacterium vulneris</name>
    <dbReference type="NCBI Taxonomy" id="547163"/>
    <lineage>
        <taxon>Bacteria</taxon>
        <taxon>Bacillati</taxon>
        <taxon>Actinomycetota</taxon>
        <taxon>Actinomycetes</taxon>
        <taxon>Mycobacteriales</taxon>
        <taxon>Mycobacteriaceae</taxon>
        <taxon>Mycolicibacterium</taxon>
    </lineage>
</organism>
<comment type="caution">
    <text evidence="4">The sequence shown here is derived from an EMBL/GenBank/DDBJ whole genome shotgun (WGS) entry which is preliminary data.</text>
</comment>
<reference evidence="4 5" key="1">
    <citation type="submission" date="2017-04" db="EMBL/GenBank/DDBJ databases">
        <title>The new phylogeny of genus Mycobacterium.</title>
        <authorList>
            <person name="Tortoli E."/>
            <person name="Trovato A."/>
            <person name="Cirillo D.M."/>
        </authorList>
    </citation>
    <scope>NUCLEOTIDE SEQUENCE [LARGE SCALE GENOMIC DNA]</scope>
    <source>
        <strain evidence="4 5">DSM 45247</strain>
    </source>
</reference>
<dbReference type="CDD" id="cd06464">
    <property type="entry name" value="ACD_sHsps-like"/>
    <property type="match status" value="1"/>
</dbReference>
<dbReference type="SUPFAM" id="SSF49764">
    <property type="entry name" value="HSP20-like chaperones"/>
    <property type="match status" value="1"/>
</dbReference>
<evidence type="ECO:0000313" key="4">
    <source>
        <dbReference type="EMBL" id="OSC32089.1"/>
    </source>
</evidence>
<evidence type="ECO:0000256" key="2">
    <source>
        <dbReference type="RuleBase" id="RU003616"/>
    </source>
</evidence>
<dbReference type="PANTHER" id="PTHR11527">
    <property type="entry name" value="HEAT-SHOCK PROTEIN 20 FAMILY MEMBER"/>
    <property type="match status" value="1"/>
</dbReference>
<comment type="similarity">
    <text evidence="1 2">Belongs to the small heat shock protein (HSP20) family.</text>
</comment>
<keyword evidence="5" id="KW-1185">Reference proteome</keyword>
<dbReference type="RefSeq" id="WP_085288513.1">
    <property type="nucleotide sequence ID" value="NZ_NCXM01000002.1"/>
</dbReference>
<dbReference type="Gene3D" id="2.60.40.790">
    <property type="match status" value="1"/>
</dbReference>
<feature type="domain" description="SHSP" evidence="3">
    <location>
        <begin position="40"/>
        <end position="150"/>
    </location>
</feature>
<dbReference type="Pfam" id="PF00011">
    <property type="entry name" value="HSP20"/>
    <property type="match status" value="1"/>
</dbReference>
<dbReference type="EMBL" id="NCXM01000002">
    <property type="protein sequence ID" value="OSC32089.1"/>
    <property type="molecule type" value="Genomic_DNA"/>
</dbReference>
<proteinExistence type="inferred from homology"/>
<evidence type="ECO:0000313" key="5">
    <source>
        <dbReference type="Proteomes" id="UP000242320"/>
    </source>
</evidence>
<evidence type="ECO:0000256" key="1">
    <source>
        <dbReference type="PROSITE-ProRule" id="PRU00285"/>
    </source>
</evidence>
<name>A0A1X2LDK6_9MYCO</name>
<gene>
    <name evidence="4" type="ORF">B8W69_03095</name>
</gene>
<dbReference type="Proteomes" id="UP000242320">
    <property type="component" value="Unassembled WGS sequence"/>
</dbReference>
<dbReference type="OrthoDB" id="9809760at2"/>
<dbReference type="InterPro" id="IPR008978">
    <property type="entry name" value="HSP20-like_chaperone"/>
</dbReference>
<sequence length="153" mass="16985">MTLPVRRVGATPTMWRPFRGFDDIYSEFDRLVQSLVGGTGGEGAWLPAADVSETEAAYVVEIELPGVRPEDVDVELEGNELVVTGEVKERKREGLLRRRTRRIGNFEYRVTLPGDLRADDVEASLAHGLLIVHVPKAQTTKHSKIEVSESSTN</sequence>
<accession>A0A1X2LDK6</accession>
<dbReference type="PROSITE" id="PS01031">
    <property type="entry name" value="SHSP"/>
    <property type="match status" value="1"/>
</dbReference>
<protein>
    <recommendedName>
        <fullName evidence="3">SHSP domain-containing protein</fullName>
    </recommendedName>
</protein>
<dbReference type="AlphaFoldDB" id="A0A1X2LDK6"/>
<dbReference type="InterPro" id="IPR031107">
    <property type="entry name" value="Small_HSP"/>
</dbReference>
<dbReference type="InterPro" id="IPR002068">
    <property type="entry name" value="A-crystallin/Hsp20_dom"/>
</dbReference>